<dbReference type="InterPro" id="IPR050187">
    <property type="entry name" value="Lipid_Phosphate_FormReg"/>
</dbReference>
<dbReference type="InterPro" id="IPR017438">
    <property type="entry name" value="ATP-NAD_kinase_N"/>
</dbReference>
<accession>A0AAD5WEZ2</accession>
<evidence type="ECO:0000259" key="1">
    <source>
        <dbReference type="PROSITE" id="PS50146"/>
    </source>
</evidence>
<dbReference type="Gene3D" id="3.40.50.10330">
    <property type="entry name" value="Probable inorganic polyphosphate/atp-NAD kinase, domain 1"/>
    <property type="match status" value="1"/>
</dbReference>
<dbReference type="EMBL" id="JAHQIW010006004">
    <property type="protein sequence ID" value="KAJ1367790.1"/>
    <property type="molecule type" value="Genomic_DNA"/>
</dbReference>
<evidence type="ECO:0000313" key="3">
    <source>
        <dbReference type="Proteomes" id="UP001196413"/>
    </source>
</evidence>
<dbReference type="PANTHER" id="PTHR12358:SF31">
    <property type="entry name" value="ACYLGLYCEROL KINASE, MITOCHONDRIAL"/>
    <property type="match status" value="1"/>
</dbReference>
<feature type="domain" description="DAGKc" evidence="1">
    <location>
        <begin position="1"/>
        <end position="96"/>
    </location>
</feature>
<dbReference type="GO" id="GO:0046513">
    <property type="term" value="P:ceramide biosynthetic process"/>
    <property type="evidence" value="ECO:0007669"/>
    <property type="project" value="TreeGrafter"/>
</dbReference>
<dbReference type="InterPro" id="IPR001206">
    <property type="entry name" value="Diacylglycerol_kinase_cat_dom"/>
</dbReference>
<organism evidence="2 3">
    <name type="scientific">Parelaphostrongylus tenuis</name>
    <name type="common">Meningeal worm</name>
    <dbReference type="NCBI Taxonomy" id="148309"/>
    <lineage>
        <taxon>Eukaryota</taxon>
        <taxon>Metazoa</taxon>
        <taxon>Ecdysozoa</taxon>
        <taxon>Nematoda</taxon>
        <taxon>Chromadorea</taxon>
        <taxon>Rhabditida</taxon>
        <taxon>Rhabditina</taxon>
        <taxon>Rhabditomorpha</taxon>
        <taxon>Strongyloidea</taxon>
        <taxon>Metastrongylidae</taxon>
        <taxon>Parelaphostrongylus</taxon>
    </lineage>
</organism>
<dbReference type="GO" id="GO:0005743">
    <property type="term" value="C:mitochondrial inner membrane"/>
    <property type="evidence" value="ECO:0007669"/>
    <property type="project" value="UniProtKB-SubCell"/>
</dbReference>
<comment type="caution">
    <text evidence="2">The sequence shown here is derived from an EMBL/GenBank/DDBJ whole genome shotgun (WGS) entry which is preliminary data.</text>
</comment>
<reference evidence="2" key="1">
    <citation type="submission" date="2021-06" db="EMBL/GenBank/DDBJ databases">
        <title>Parelaphostrongylus tenuis whole genome reference sequence.</title>
        <authorList>
            <person name="Garwood T.J."/>
            <person name="Larsen P.A."/>
            <person name="Fountain-Jones N.M."/>
            <person name="Garbe J.R."/>
            <person name="Macchietto M.G."/>
            <person name="Kania S.A."/>
            <person name="Gerhold R.W."/>
            <person name="Richards J.E."/>
            <person name="Wolf T.M."/>
        </authorList>
    </citation>
    <scope>NUCLEOTIDE SEQUENCE</scope>
    <source>
        <strain evidence="2">MNPRO001-30</strain>
        <tissue evidence="2">Meninges</tissue>
    </source>
</reference>
<proteinExistence type="predicted"/>
<dbReference type="GO" id="GO:0046512">
    <property type="term" value="P:sphingosine biosynthetic process"/>
    <property type="evidence" value="ECO:0007669"/>
    <property type="project" value="TreeGrafter"/>
</dbReference>
<dbReference type="GO" id="GO:0047620">
    <property type="term" value="F:acylglycerol kinase activity"/>
    <property type="evidence" value="ECO:0007669"/>
    <property type="project" value="UniProtKB-EC"/>
</dbReference>
<gene>
    <name evidence="2" type="ORF">KIN20_028781</name>
</gene>
<dbReference type="GO" id="GO:0001729">
    <property type="term" value="F:ceramide kinase activity"/>
    <property type="evidence" value="ECO:0007669"/>
    <property type="project" value="UniProtKB-EC"/>
</dbReference>
<dbReference type="SUPFAM" id="SSF111331">
    <property type="entry name" value="NAD kinase/diacylglycerol kinase-like"/>
    <property type="match status" value="1"/>
</dbReference>
<dbReference type="GO" id="GO:0004143">
    <property type="term" value="F:ATP-dependent diacylglycerol kinase activity"/>
    <property type="evidence" value="ECO:0007669"/>
    <property type="project" value="UniProtKB-EC"/>
</dbReference>
<dbReference type="Pfam" id="PF00781">
    <property type="entry name" value="DAGK_cat"/>
    <property type="match status" value="1"/>
</dbReference>
<dbReference type="GO" id="GO:0005758">
    <property type="term" value="C:mitochondrial intermembrane space"/>
    <property type="evidence" value="ECO:0007669"/>
    <property type="project" value="UniProtKB-SubCell"/>
</dbReference>
<dbReference type="AlphaFoldDB" id="A0AAD5WEZ2"/>
<dbReference type="Proteomes" id="UP001196413">
    <property type="component" value="Unassembled WGS sequence"/>
</dbReference>
<protein>
    <recommendedName>
        <fullName evidence="1">DAGKc domain-containing protein</fullName>
    </recommendedName>
</protein>
<dbReference type="GO" id="GO:0005524">
    <property type="term" value="F:ATP binding"/>
    <property type="evidence" value="ECO:0007669"/>
    <property type="project" value="UniProtKB-KW"/>
</dbReference>
<keyword evidence="3" id="KW-1185">Reference proteome</keyword>
<sequence length="329" mass="37464">MEALAAAVDTQGADAIYVVGGDGTLRRVVTEILQHRENGVLPIGVFPGDYDNLSLRRLVPDVFESSRDVRRMCESAMALIQDERRNVNAFGFTVEGANSDIKPIYSVGDVGAGWFRHIEEKRRKLWYLGPLKRRCAYLWEMVKHSPEDMEAKLQYEEICPGCQTCHPPVLFEPPTWRWWHILTGSPRYPEDGTKKDYSNIVNENCGQIHEVDLKDTDLIIENNQQEDTSCLRVRMGGKGAGRYRVIADGWKRSANRVGATDNEQFYSTDVLAKAISLTFVRIPEFIHCLYVSSDLVDEKLDGKKINVKSTDRQIEMYLPNSFRVDIDSL</sequence>
<evidence type="ECO:0000313" key="2">
    <source>
        <dbReference type="EMBL" id="KAJ1367790.1"/>
    </source>
</evidence>
<dbReference type="InterPro" id="IPR016064">
    <property type="entry name" value="NAD/diacylglycerol_kinase_sf"/>
</dbReference>
<dbReference type="PROSITE" id="PS50146">
    <property type="entry name" value="DAGK"/>
    <property type="match status" value="1"/>
</dbReference>
<name>A0AAD5WEZ2_PARTN</name>
<dbReference type="PANTHER" id="PTHR12358">
    <property type="entry name" value="SPHINGOSINE KINASE"/>
    <property type="match status" value="1"/>
</dbReference>